<dbReference type="Gene3D" id="2.60.120.260">
    <property type="entry name" value="Galactose-binding domain-like"/>
    <property type="match status" value="1"/>
</dbReference>
<feature type="compositionally biased region" description="Polar residues" evidence="1">
    <location>
        <begin position="412"/>
        <end position="442"/>
    </location>
</feature>
<gene>
    <name evidence="3" type="ORF">CVT26_008873</name>
</gene>
<reference evidence="3 4" key="1">
    <citation type="journal article" date="2018" name="Evol. Lett.">
        <title>Horizontal gene cluster transfer increased hallucinogenic mushroom diversity.</title>
        <authorList>
            <person name="Reynolds H.T."/>
            <person name="Vijayakumar V."/>
            <person name="Gluck-Thaler E."/>
            <person name="Korotkin H.B."/>
            <person name="Matheny P.B."/>
            <person name="Slot J.C."/>
        </authorList>
    </citation>
    <scope>NUCLEOTIDE SEQUENCE [LARGE SCALE GENOMIC DNA]</scope>
    <source>
        <strain evidence="3 4">SRW20</strain>
    </source>
</reference>
<feature type="compositionally biased region" description="Low complexity" evidence="1">
    <location>
        <begin position="274"/>
        <end position="301"/>
    </location>
</feature>
<comment type="caution">
    <text evidence="3">The sequence shown here is derived from an EMBL/GenBank/DDBJ whole genome shotgun (WGS) entry which is preliminary data.</text>
</comment>
<dbReference type="AlphaFoldDB" id="A0A409WCX1"/>
<keyword evidence="2" id="KW-1133">Transmembrane helix</keyword>
<evidence type="ECO:0000313" key="3">
    <source>
        <dbReference type="EMBL" id="PPQ76326.1"/>
    </source>
</evidence>
<keyword evidence="4" id="KW-1185">Reference proteome</keyword>
<feature type="region of interest" description="Disordered" evidence="1">
    <location>
        <begin position="267"/>
        <end position="307"/>
    </location>
</feature>
<protein>
    <recommendedName>
        <fullName evidence="5">Mid2 domain-containing protein</fullName>
    </recommendedName>
</protein>
<evidence type="ECO:0000256" key="1">
    <source>
        <dbReference type="SAM" id="MobiDB-lite"/>
    </source>
</evidence>
<sequence length="451" mass="48761">MPNRQIFVDDFDASITYGGEWSLETLDASNATQLPLFPFYGTLHVLSNSKSTTSVNTGNISFTFNGTTVSAFFMPNMPIEAILACQVDGQNATVQTTGGGQVRCETDGLKEEVHELFIEVESPPSSSILFDAIRYTPAGKDTSTGDVIFFSGDSAIKMSASKNFVLSPGGTIDFDFFGYSIGVYGEFQNSDSHSPSNISYTVDGQAETLLTIQNVATLANNVLAPVLLIQTPRYSLGPHHFHLDFSGTGTSVPLTFDEIIVQNTTSANVPQPFPSVSPTTSQSPTSATSLSQSPTTSQTTSPHKRTSSTLGIALGVALGVTSMLLLILGIWLYLRRRRRISSEVHNDSDAVVRPFLPEMMQRPRQTPEAPNDAFERRFREKGRSTDPSGSGSSGQTAGLGSSDRRWNRRDTLQTSSAESPPAYTLSSSLETTQPFSYLSIANRTEEIPESP</sequence>
<dbReference type="InParanoid" id="A0A409WCX1"/>
<evidence type="ECO:0000313" key="4">
    <source>
        <dbReference type="Proteomes" id="UP000284706"/>
    </source>
</evidence>
<evidence type="ECO:0000256" key="2">
    <source>
        <dbReference type="SAM" id="Phobius"/>
    </source>
</evidence>
<accession>A0A409WCX1</accession>
<evidence type="ECO:0008006" key="5">
    <source>
        <dbReference type="Google" id="ProtNLM"/>
    </source>
</evidence>
<organism evidence="3 4">
    <name type="scientific">Gymnopilus dilepis</name>
    <dbReference type="NCBI Taxonomy" id="231916"/>
    <lineage>
        <taxon>Eukaryota</taxon>
        <taxon>Fungi</taxon>
        <taxon>Dikarya</taxon>
        <taxon>Basidiomycota</taxon>
        <taxon>Agaricomycotina</taxon>
        <taxon>Agaricomycetes</taxon>
        <taxon>Agaricomycetidae</taxon>
        <taxon>Agaricales</taxon>
        <taxon>Agaricineae</taxon>
        <taxon>Hymenogastraceae</taxon>
        <taxon>Gymnopilus</taxon>
    </lineage>
</organism>
<dbReference type="EMBL" id="NHYE01005172">
    <property type="protein sequence ID" value="PPQ76326.1"/>
    <property type="molecule type" value="Genomic_DNA"/>
</dbReference>
<keyword evidence="2" id="KW-0472">Membrane</keyword>
<dbReference type="OrthoDB" id="2927144at2759"/>
<dbReference type="CDD" id="cd12087">
    <property type="entry name" value="TM_EGFR-like"/>
    <property type="match status" value="1"/>
</dbReference>
<feature type="region of interest" description="Disordered" evidence="1">
    <location>
        <begin position="380"/>
        <end position="451"/>
    </location>
</feature>
<dbReference type="Proteomes" id="UP000284706">
    <property type="component" value="Unassembled WGS sequence"/>
</dbReference>
<proteinExistence type="predicted"/>
<feature type="compositionally biased region" description="Basic and acidic residues" evidence="1">
    <location>
        <begin position="402"/>
        <end position="411"/>
    </location>
</feature>
<keyword evidence="2" id="KW-0812">Transmembrane</keyword>
<feature type="transmembrane region" description="Helical" evidence="2">
    <location>
        <begin position="310"/>
        <end position="334"/>
    </location>
</feature>
<name>A0A409WCX1_9AGAR</name>
<feature type="compositionally biased region" description="Polar residues" evidence="1">
    <location>
        <begin position="385"/>
        <end position="399"/>
    </location>
</feature>